<keyword evidence="2" id="KW-0328">Glycosyltransferase</keyword>
<reference evidence="5" key="1">
    <citation type="submission" date="2025-08" db="UniProtKB">
        <authorList>
            <consortium name="Ensembl"/>
        </authorList>
    </citation>
    <scope>IDENTIFICATION</scope>
</reference>
<keyword evidence="4" id="KW-0732">Signal</keyword>
<evidence type="ECO:0000256" key="3">
    <source>
        <dbReference type="ARBA" id="ARBA00022679"/>
    </source>
</evidence>
<dbReference type="PANTHER" id="PTHR48043">
    <property type="entry name" value="EG:EG0003.4 PROTEIN-RELATED"/>
    <property type="match status" value="1"/>
</dbReference>
<sequence length="231" mass="25963">MFCLTQGCSALLVLLTLHFCHGGNILVIPAEGSHWINMDILLQALHSRGHSLTVVRSSKSWYIKENSSYYKTLSISVEKNIDEKLINNVMKETVEFGRGTLPLTGFVHMTIGMIGIFKDFHAVLCEFVSAMLDDPALIKTLHESRFDLVLADPCWGGGAILAKYLNLPLVYMGRWLIVEEAHFSIAPSPLSYVPVTGSGNTDRMTFLERVKNIFFYLLTYVQNDVLAKQIY</sequence>
<feature type="chain" id="PRO_5034716785" description="UDP glucuronosyltransferase 5 family, polypeptide D1" evidence="4">
    <location>
        <begin position="23"/>
        <end position="231"/>
    </location>
</feature>
<dbReference type="InterPro" id="IPR002213">
    <property type="entry name" value="UDP_glucos_trans"/>
</dbReference>
<reference evidence="5" key="2">
    <citation type="submission" date="2025-09" db="UniProtKB">
        <authorList>
            <consortium name="Ensembl"/>
        </authorList>
    </citation>
    <scope>IDENTIFICATION</scope>
</reference>
<evidence type="ECO:0000256" key="4">
    <source>
        <dbReference type="SAM" id="SignalP"/>
    </source>
</evidence>
<dbReference type="AlphaFoldDB" id="A0A8C7YEG0"/>
<comment type="similarity">
    <text evidence="1">Belongs to the UDP-glycosyltransferase family.</text>
</comment>
<dbReference type="Ensembl" id="ENSOSIT00000026683.1">
    <property type="protein sequence ID" value="ENSOSIP00000025295.1"/>
    <property type="gene ID" value="ENSOSIG00000013256.1"/>
</dbReference>
<evidence type="ECO:0000256" key="1">
    <source>
        <dbReference type="ARBA" id="ARBA00009995"/>
    </source>
</evidence>
<evidence type="ECO:0000313" key="6">
    <source>
        <dbReference type="Proteomes" id="UP000694383"/>
    </source>
</evidence>
<keyword evidence="3" id="KW-0808">Transferase</keyword>
<dbReference type="SUPFAM" id="SSF53756">
    <property type="entry name" value="UDP-Glycosyltransferase/glycogen phosphorylase"/>
    <property type="match status" value="1"/>
</dbReference>
<accession>A0A8C7YEG0</accession>
<protein>
    <recommendedName>
        <fullName evidence="7">UDP glucuronosyltransferase 5 family, polypeptide D1</fullName>
    </recommendedName>
</protein>
<feature type="signal peptide" evidence="4">
    <location>
        <begin position="1"/>
        <end position="22"/>
    </location>
</feature>
<evidence type="ECO:0000313" key="5">
    <source>
        <dbReference type="Ensembl" id="ENSOSIP00000025295.1"/>
    </source>
</evidence>
<dbReference type="PANTHER" id="PTHR48043:SF48">
    <property type="entry name" value="UDP GLUCURONOSYLTRANSFERASE 5 FAMILY, POLYPEPTIDE C2-RELATED"/>
    <property type="match status" value="1"/>
</dbReference>
<dbReference type="InterPro" id="IPR050271">
    <property type="entry name" value="UDP-glycosyltransferase"/>
</dbReference>
<keyword evidence="6" id="KW-1185">Reference proteome</keyword>
<dbReference type="Pfam" id="PF00201">
    <property type="entry name" value="UDPGT"/>
    <property type="match status" value="1"/>
</dbReference>
<dbReference type="Proteomes" id="UP000694383">
    <property type="component" value="Unplaced"/>
</dbReference>
<dbReference type="GO" id="GO:0008194">
    <property type="term" value="F:UDP-glycosyltransferase activity"/>
    <property type="evidence" value="ECO:0007669"/>
    <property type="project" value="InterPro"/>
</dbReference>
<name>A0A8C7YEG0_9TELE</name>
<dbReference type="GeneTree" id="ENSGT00940000165164"/>
<proteinExistence type="inferred from homology"/>
<evidence type="ECO:0000256" key="2">
    <source>
        <dbReference type="ARBA" id="ARBA00022676"/>
    </source>
</evidence>
<organism evidence="5 6">
    <name type="scientific">Oryzias sinensis</name>
    <name type="common">Chinese medaka</name>
    <dbReference type="NCBI Taxonomy" id="183150"/>
    <lineage>
        <taxon>Eukaryota</taxon>
        <taxon>Metazoa</taxon>
        <taxon>Chordata</taxon>
        <taxon>Craniata</taxon>
        <taxon>Vertebrata</taxon>
        <taxon>Euteleostomi</taxon>
        <taxon>Actinopterygii</taxon>
        <taxon>Neopterygii</taxon>
        <taxon>Teleostei</taxon>
        <taxon>Neoteleostei</taxon>
        <taxon>Acanthomorphata</taxon>
        <taxon>Ovalentaria</taxon>
        <taxon>Atherinomorphae</taxon>
        <taxon>Beloniformes</taxon>
        <taxon>Adrianichthyidae</taxon>
        <taxon>Oryziinae</taxon>
        <taxon>Oryzias</taxon>
    </lineage>
</organism>
<dbReference type="Gene3D" id="3.40.50.2000">
    <property type="entry name" value="Glycogen Phosphorylase B"/>
    <property type="match status" value="1"/>
</dbReference>
<evidence type="ECO:0008006" key="7">
    <source>
        <dbReference type="Google" id="ProtNLM"/>
    </source>
</evidence>